<accession>A0A1E5GWC1</accession>
<dbReference type="AlphaFoldDB" id="A0A1E5GWC1"/>
<evidence type="ECO:0000313" key="3">
    <source>
        <dbReference type="Proteomes" id="UP000095094"/>
    </source>
</evidence>
<dbReference type="RefSeq" id="WP_069663343.1">
    <property type="nucleotide sequence ID" value="NZ_MIJY01000012.1"/>
</dbReference>
<comment type="caution">
    <text evidence="2">The sequence shown here is derived from an EMBL/GenBank/DDBJ whole genome shotgun (WGS) entry which is preliminary data.</text>
</comment>
<proteinExistence type="predicted"/>
<protein>
    <recommendedName>
        <fullName evidence="4">DUF3958 domain-containing protein</fullName>
    </recommendedName>
</protein>
<evidence type="ECO:0000256" key="1">
    <source>
        <dbReference type="SAM" id="Coils"/>
    </source>
</evidence>
<sequence>MSDQERVKYDRLILENEQLIDELNNGKRKIEESIYTLEEDLHRSFKELSNLNDENSRFGGFKTSWLQRNNEEQERVFRQLLRESNEQIALAYKKETKKMDEERELLYKKRGDIPWD</sequence>
<dbReference type="EMBL" id="MIJY01000012">
    <property type="protein sequence ID" value="OEG16949.1"/>
    <property type="molecule type" value="Genomic_DNA"/>
</dbReference>
<feature type="coiled-coil region" evidence="1">
    <location>
        <begin position="9"/>
        <end position="40"/>
    </location>
</feature>
<organism evidence="2 3">
    <name type="scientific">Enterococcus termitis</name>
    <dbReference type="NCBI Taxonomy" id="332950"/>
    <lineage>
        <taxon>Bacteria</taxon>
        <taxon>Bacillati</taxon>
        <taxon>Bacillota</taxon>
        <taxon>Bacilli</taxon>
        <taxon>Lactobacillales</taxon>
        <taxon>Enterococcaceae</taxon>
        <taxon>Enterococcus</taxon>
    </lineage>
</organism>
<gene>
    <name evidence="2" type="ORF">BCR25_03545</name>
</gene>
<reference evidence="3" key="1">
    <citation type="submission" date="2016-09" db="EMBL/GenBank/DDBJ databases">
        <authorList>
            <person name="Gulvik C.A."/>
        </authorList>
    </citation>
    <scope>NUCLEOTIDE SEQUENCE [LARGE SCALE GENOMIC DNA]</scope>
    <source>
        <strain evidence="3">LMG 8895</strain>
    </source>
</reference>
<evidence type="ECO:0000313" key="2">
    <source>
        <dbReference type="EMBL" id="OEG16949.1"/>
    </source>
</evidence>
<dbReference type="Proteomes" id="UP000095094">
    <property type="component" value="Unassembled WGS sequence"/>
</dbReference>
<evidence type="ECO:0008006" key="4">
    <source>
        <dbReference type="Google" id="ProtNLM"/>
    </source>
</evidence>
<keyword evidence="3" id="KW-1185">Reference proteome</keyword>
<name>A0A1E5GWC1_9ENTE</name>
<keyword evidence="1" id="KW-0175">Coiled coil</keyword>